<keyword evidence="3" id="KW-0808">Transferase</keyword>
<keyword evidence="5 8" id="KW-1133">Transmembrane helix</keyword>
<feature type="transmembrane region" description="Helical" evidence="8">
    <location>
        <begin position="459"/>
        <end position="480"/>
    </location>
</feature>
<feature type="transmembrane region" description="Helical" evidence="8">
    <location>
        <begin position="21"/>
        <end position="44"/>
    </location>
</feature>
<evidence type="ECO:0000256" key="8">
    <source>
        <dbReference type="SAM" id="Phobius"/>
    </source>
</evidence>
<feature type="transmembrane region" description="Helical" evidence="8">
    <location>
        <begin position="217"/>
        <end position="236"/>
    </location>
</feature>
<feature type="transmembrane region" description="Helical" evidence="8">
    <location>
        <begin position="184"/>
        <end position="205"/>
    </location>
</feature>
<feature type="transmembrane region" description="Helical" evidence="8">
    <location>
        <begin position="405"/>
        <end position="432"/>
    </location>
</feature>
<dbReference type="GO" id="GO:0016757">
    <property type="term" value="F:glycosyltransferase activity"/>
    <property type="evidence" value="ECO:0007669"/>
    <property type="project" value="UniProtKB-KW"/>
</dbReference>
<protein>
    <recommendedName>
        <fullName evidence="11">DUF2029 domain-containing protein</fullName>
    </recommendedName>
</protein>
<gene>
    <name evidence="9" type="ORF">BU204_24495</name>
</gene>
<dbReference type="EMBL" id="MSIE01000047">
    <property type="protein sequence ID" value="OLF14902.1"/>
    <property type="molecule type" value="Genomic_DNA"/>
</dbReference>
<dbReference type="Pfam" id="PF26314">
    <property type="entry name" value="MptA_B_family"/>
    <property type="match status" value="1"/>
</dbReference>
<dbReference type="Proteomes" id="UP000185596">
    <property type="component" value="Unassembled WGS sequence"/>
</dbReference>
<feature type="transmembrane region" description="Helical" evidence="8">
    <location>
        <begin position="264"/>
        <end position="288"/>
    </location>
</feature>
<evidence type="ECO:0000256" key="4">
    <source>
        <dbReference type="ARBA" id="ARBA00022692"/>
    </source>
</evidence>
<evidence type="ECO:0000313" key="10">
    <source>
        <dbReference type="Proteomes" id="UP000185596"/>
    </source>
</evidence>
<dbReference type="STRING" id="1912961.BU204_24495"/>
<reference evidence="9 10" key="1">
    <citation type="submission" date="2016-12" db="EMBL/GenBank/DDBJ databases">
        <title>The draft genome sequence of Actinophytocola sp. 11-183.</title>
        <authorList>
            <person name="Wang W."/>
            <person name="Yuan L."/>
        </authorList>
    </citation>
    <scope>NUCLEOTIDE SEQUENCE [LARGE SCALE GENOMIC DNA]</scope>
    <source>
        <strain evidence="9 10">11-183</strain>
    </source>
</reference>
<evidence type="ECO:0000256" key="6">
    <source>
        <dbReference type="ARBA" id="ARBA00023136"/>
    </source>
</evidence>
<dbReference type="NCBIfam" id="NF038066">
    <property type="entry name" value="MptB"/>
    <property type="match status" value="1"/>
</dbReference>
<organism evidence="9 10">
    <name type="scientific">Actinophytocola xanthii</name>
    <dbReference type="NCBI Taxonomy" id="1912961"/>
    <lineage>
        <taxon>Bacteria</taxon>
        <taxon>Bacillati</taxon>
        <taxon>Actinomycetota</taxon>
        <taxon>Actinomycetes</taxon>
        <taxon>Pseudonocardiales</taxon>
        <taxon>Pseudonocardiaceae</taxon>
    </lineage>
</organism>
<name>A0A1Q8CKM3_9PSEU</name>
<feature type="transmembrane region" description="Helical" evidence="8">
    <location>
        <begin position="300"/>
        <end position="326"/>
    </location>
</feature>
<evidence type="ECO:0000256" key="3">
    <source>
        <dbReference type="ARBA" id="ARBA00022679"/>
    </source>
</evidence>
<keyword evidence="6 8" id="KW-0472">Membrane</keyword>
<evidence type="ECO:0008006" key="11">
    <source>
        <dbReference type="Google" id="ProtNLM"/>
    </source>
</evidence>
<comment type="caution">
    <text evidence="9">The sequence shown here is derived from an EMBL/GenBank/DDBJ whole genome shotgun (WGS) entry which is preliminary data.</text>
</comment>
<feature type="transmembrane region" description="Helical" evidence="8">
    <location>
        <begin position="97"/>
        <end position="117"/>
    </location>
</feature>
<dbReference type="GO" id="GO:0016020">
    <property type="term" value="C:membrane"/>
    <property type="evidence" value="ECO:0007669"/>
    <property type="project" value="UniProtKB-SubCell"/>
</dbReference>
<evidence type="ECO:0000313" key="9">
    <source>
        <dbReference type="EMBL" id="OLF14902.1"/>
    </source>
</evidence>
<dbReference type="AlphaFoldDB" id="A0A1Q8CKM3"/>
<evidence type="ECO:0000256" key="2">
    <source>
        <dbReference type="ARBA" id="ARBA00022676"/>
    </source>
</evidence>
<keyword evidence="4 8" id="KW-0812">Transmembrane</keyword>
<feature type="transmembrane region" description="Helical" evidence="8">
    <location>
        <begin position="64"/>
        <end position="85"/>
    </location>
</feature>
<keyword evidence="10" id="KW-1185">Reference proteome</keyword>
<comment type="subcellular location">
    <subcellularLocation>
        <location evidence="1">Membrane</location>
        <topology evidence="1">Multi-pass membrane protein</topology>
    </subcellularLocation>
</comment>
<sequence length="491" mass="51553">MAPEMATEQVGRSGQRPWRRPLVLGTVGSVLILVGGLGAAAGAVRDPLMSEGPISWMRYGHGKMLAALVVYLGYVLLVTAWVRLGRHVLAGRAGTRPVLLAAACWTVPPLVAPVALFTRDVYSYLAQGAIALQGFDPFTVGPTVLPEPEFIENVHPFWQSTPAPYGPLFILLVKGIVAVTGTNIVAGVLAVKLTNLLGLALLLWALPRLVRHLGGSLPVAAWLLVAGPLTVVHLLGGPHNDLLMVGFLAAGTALVLDRRHVAGIALVTLGVAVKASAAVALPFLVWVWAGHLASAGWRAFARACAGAVAVFAVVFGAVTLAAGVDLGWVTMVNASSRLVNWLSLPTAAGELLHAVFGGLLDLSRDPFVTVTRVLGTVLLVVVLARQWWAARVGGVAAVRRAGVALFAVAVLSPTMLPWYLTWALAIAAAWAWKPRQLAVAVGLSAFMAAPYSPEGETMLYVWGLMIAAIALSVLAAVSLVRPDPLRLSERS</sequence>
<keyword evidence="2" id="KW-0328">Glycosyltransferase</keyword>
<evidence type="ECO:0000256" key="1">
    <source>
        <dbReference type="ARBA" id="ARBA00004141"/>
    </source>
</evidence>
<dbReference type="InterPro" id="IPR049829">
    <property type="entry name" value="MptA/B-like"/>
</dbReference>
<proteinExistence type="inferred from homology"/>
<feature type="transmembrane region" description="Helical" evidence="8">
    <location>
        <begin position="366"/>
        <end position="384"/>
    </location>
</feature>
<evidence type="ECO:0000256" key="7">
    <source>
        <dbReference type="ARBA" id="ARBA00043987"/>
    </source>
</evidence>
<evidence type="ECO:0000256" key="5">
    <source>
        <dbReference type="ARBA" id="ARBA00022989"/>
    </source>
</evidence>
<accession>A0A1Q8CKM3</accession>
<comment type="similarity">
    <text evidence="7">Belongs to the MptA/B family.</text>
</comment>